<evidence type="ECO:0000313" key="2">
    <source>
        <dbReference type="EMBL" id="RRT62674.1"/>
    </source>
</evidence>
<feature type="region of interest" description="Disordered" evidence="1">
    <location>
        <begin position="199"/>
        <end position="274"/>
    </location>
</feature>
<evidence type="ECO:0000313" key="3">
    <source>
        <dbReference type="Proteomes" id="UP000287651"/>
    </source>
</evidence>
<feature type="compositionally biased region" description="Low complexity" evidence="1">
    <location>
        <begin position="255"/>
        <end position="271"/>
    </location>
</feature>
<dbReference type="EMBL" id="AMZH03006900">
    <property type="protein sequence ID" value="RRT62674.1"/>
    <property type="molecule type" value="Genomic_DNA"/>
</dbReference>
<accession>A0A426ZFC7</accession>
<evidence type="ECO:0000256" key="1">
    <source>
        <dbReference type="SAM" id="MobiDB-lite"/>
    </source>
</evidence>
<proteinExistence type="predicted"/>
<name>A0A426ZFC7_ENSVE</name>
<dbReference type="Proteomes" id="UP000287651">
    <property type="component" value="Unassembled WGS sequence"/>
</dbReference>
<gene>
    <name evidence="2" type="ORF">B296_00016544</name>
</gene>
<protein>
    <submittedName>
        <fullName evidence="2">Uncharacterized protein</fullName>
    </submittedName>
</protein>
<feature type="compositionally biased region" description="Low complexity" evidence="1">
    <location>
        <begin position="215"/>
        <end position="234"/>
    </location>
</feature>
<reference evidence="2 3" key="1">
    <citation type="journal article" date="2014" name="Agronomy (Basel)">
        <title>A Draft Genome Sequence for Ensete ventricosum, the Drought-Tolerant Tree Against Hunger.</title>
        <authorList>
            <person name="Harrison J."/>
            <person name="Moore K.A."/>
            <person name="Paszkiewicz K."/>
            <person name="Jones T."/>
            <person name="Grant M."/>
            <person name="Ambacheew D."/>
            <person name="Muzemil S."/>
            <person name="Studholme D.J."/>
        </authorList>
    </citation>
    <scope>NUCLEOTIDE SEQUENCE [LARGE SCALE GENOMIC DNA]</scope>
</reference>
<feature type="region of interest" description="Disordered" evidence="1">
    <location>
        <begin position="26"/>
        <end position="48"/>
    </location>
</feature>
<feature type="compositionally biased region" description="Basic and acidic residues" evidence="1">
    <location>
        <begin position="26"/>
        <end position="39"/>
    </location>
</feature>
<sequence>MLGKQGTLVLHVDRLPASSPFLERRLDSESHRVGREEKSYSSSDQSDSSYYFPNCTKKSSLLTCINRKYCVTISINFYLHISFDHGIGAACLQQALFSPLHRTLPNTAIGADRSRRRLICTKWPPLLFPRLIDKEFFLKMKASLPLDLSRRGWPLELRRKEFFRKRKASIRVPCLKQSPLFAVRRLQLPPRHDLALQLRKQQLRHRRRSHRTTSQRKTAAAHTSFTTTAPAPTSNGVATTVGAPKAPSRPPLSLQRPTPTSWSSSTQRSTTAMTSSPSPLVVVASWGHLYFFLLSFSRTCVGWRNSTSPAKKSAILSCLLPLSSALRQRRLLAAVCRSTYCCRRALCSKQNSLNRRPATPLQRRSATFGDVDQRFPPQQPMTVFYRCRSAPTYSTAAISSLQTCIATVIHGKTAPRPHHHPTEIFSPNTSFNNGLRSVNLRFRGAKKNTSVHHSNCCDPPTEFGETCFGRSICDSLHFLLCLGPPPVTLICVDTLSLFIAVSVSRG</sequence>
<comment type="caution">
    <text evidence="2">The sequence shown here is derived from an EMBL/GenBank/DDBJ whole genome shotgun (WGS) entry which is preliminary data.</text>
</comment>
<feature type="compositionally biased region" description="Basic residues" evidence="1">
    <location>
        <begin position="201"/>
        <end position="214"/>
    </location>
</feature>
<organism evidence="2 3">
    <name type="scientific">Ensete ventricosum</name>
    <name type="common">Abyssinian banana</name>
    <name type="synonym">Musa ensete</name>
    <dbReference type="NCBI Taxonomy" id="4639"/>
    <lineage>
        <taxon>Eukaryota</taxon>
        <taxon>Viridiplantae</taxon>
        <taxon>Streptophyta</taxon>
        <taxon>Embryophyta</taxon>
        <taxon>Tracheophyta</taxon>
        <taxon>Spermatophyta</taxon>
        <taxon>Magnoliopsida</taxon>
        <taxon>Liliopsida</taxon>
        <taxon>Zingiberales</taxon>
        <taxon>Musaceae</taxon>
        <taxon>Ensete</taxon>
    </lineage>
</organism>
<dbReference type="AlphaFoldDB" id="A0A426ZFC7"/>